<evidence type="ECO:0000256" key="2">
    <source>
        <dbReference type="ARBA" id="ARBA00022801"/>
    </source>
</evidence>
<organism evidence="4 5">
    <name type="scientific">Sneathiella marina</name>
    <dbReference type="NCBI Taxonomy" id="2950108"/>
    <lineage>
        <taxon>Bacteria</taxon>
        <taxon>Pseudomonadati</taxon>
        <taxon>Pseudomonadota</taxon>
        <taxon>Alphaproteobacteria</taxon>
        <taxon>Sneathiellales</taxon>
        <taxon>Sneathiellaceae</taxon>
        <taxon>Sneathiella</taxon>
    </lineage>
</organism>
<dbReference type="Pfam" id="PF00491">
    <property type="entry name" value="Arginase"/>
    <property type="match status" value="1"/>
</dbReference>
<dbReference type="Gene3D" id="3.40.800.10">
    <property type="entry name" value="Ureohydrolase domain"/>
    <property type="match status" value="1"/>
</dbReference>
<evidence type="ECO:0000313" key="5">
    <source>
        <dbReference type="Proteomes" id="UP001056291"/>
    </source>
</evidence>
<reference evidence="4" key="1">
    <citation type="submission" date="2022-06" db="EMBL/GenBank/DDBJ databases">
        <title>Sneathiella actinostolidae sp. nov., isolated from a sea anemonein the Western Pacific Ocean.</title>
        <authorList>
            <person name="Wei M.J."/>
        </authorList>
    </citation>
    <scope>NUCLEOTIDE SEQUENCE</scope>
    <source>
        <strain evidence="4">PHK-P5</strain>
    </source>
</reference>
<keyword evidence="1" id="KW-0479">Metal-binding</keyword>
<dbReference type="SUPFAM" id="SSF52768">
    <property type="entry name" value="Arginase/deacetylase"/>
    <property type="match status" value="1"/>
</dbReference>
<accession>A0ABY4W3R5</accession>
<sequence>MRTEREGLFVPPLTFARLPYSQDFSSADIAVLGLPFDCGTHPTRVGARLGPNAIRQESVLTLELIEDAHNDPLTALSAIDAGDVNFSGGGIADINSFYSATEAALSAIFEGNCTPVTLGGDGAVALPQIRATSKFYPDLAVIHFDAHTDTYPLKTNDHFDNATPFTHAANEGLINVSASVHIGVRAPVNATASIKYTENLGYRVLPWSDISELSVPEVSQLIRSTTEGKPIYLCFDMDFFDPSVAPGVATPTPGGPTTFEGLQLLKELAGLNIVACDINTVSPLYDRNGVTAQLAATVVMECMELIRCR</sequence>
<dbReference type="InterPro" id="IPR006035">
    <property type="entry name" value="Ureohydrolase"/>
</dbReference>
<dbReference type="EMBL" id="CP098747">
    <property type="protein sequence ID" value="USG61842.1"/>
    <property type="molecule type" value="Genomic_DNA"/>
</dbReference>
<protein>
    <submittedName>
        <fullName evidence="4">Arginase family protein</fullName>
    </submittedName>
</protein>
<dbReference type="PANTHER" id="PTHR11358:SF26">
    <property type="entry name" value="GUANIDINO ACID HYDROLASE, MITOCHONDRIAL"/>
    <property type="match status" value="1"/>
</dbReference>
<dbReference type="RefSeq" id="WP_251935133.1">
    <property type="nucleotide sequence ID" value="NZ_CP098747.1"/>
</dbReference>
<gene>
    <name evidence="4" type="ORF">NBZ79_02495</name>
</gene>
<keyword evidence="2" id="KW-0378">Hydrolase</keyword>
<dbReference type="PIRSF" id="PIRSF036979">
    <property type="entry name" value="Arginase"/>
    <property type="match status" value="1"/>
</dbReference>
<dbReference type="InterPro" id="IPR023696">
    <property type="entry name" value="Ureohydrolase_dom_sf"/>
</dbReference>
<dbReference type="PRINTS" id="PR00116">
    <property type="entry name" value="ARGINASE"/>
</dbReference>
<dbReference type="PROSITE" id="PS51409">
    <property type="entry name" value="ARGINASE_2"/>
    <property type="match status" value="1"/>
</dbReference>
<evidence type="ECO:0000256" key="1">
    <source>
        <dbReference type="ARBA" id="ARBA00022723"/>
    </source>
</evidence>
<dbReference type="Proteomes" id="UP001056291">
    <property type="component" value="Chromosome"/>
</dbReference>
<dbReference type="PANTHER" id="PTHR11358">
    <property type="entry name" value="ARGINASE/AGMATINASE"/>
    <property type="match status" value="1"/>
</dbReference>
<evidence type="ECO:0000313" key="4">
    <source>
        <dbReference type="EMBL" id="USG61842.1"/>
    </source>
</evidence>
<keyword evidence="5" id="KW-1185">Reference proteome</keyword>
<proteinExistence type="inferred from homology"/>
<comment type="similarity">
    <text evidence="3">Belongs to the arginase family.</text>
</comment>
<name>A0ABY4W3R5_9PROT</name>
<evidence type="ECO:0000256" key="3">
    <source>
        <dbReference type="PROSITE-ProRule" id="PRU00742"/>
    </source>
</evidence>